<gene>
    <name evidence="2" type="ORF">QWZ03_18320</name>
</gene>
<evidence type="ECO:0000313" key="2">
    <source>
        <dbReference type="EMBL" id="MDN3578726.1"/>
    </source>
</evidence>
<dbReference type="EMBL" id="JAUFPU010000018">
    <property type="protein sequence ID" value="MDN3578726.1"/>
    <property type="molecule type" value="Genomic_DNA"/>
</dbReference>
<feature type="domain" description="Glycine-rich" evidence="1">
    <location>
        <begin position="25"/>
        <end position="151"/>
    </location>
</feature>
<keyword evidence="3" id="KW-1185">Reference proteome</keyword>
<sequence length="164" mass="15450">MPQYNGAIAGNALAGFFPNRVEVTTSGTWVVPMGVWAVRLTAVGGGAGSGEANLAVYGLAPGGPGYVATRDLSVTPGQVLTITIGAAGTSATGSAGSITANTGGTTTVVAGGLTVLIADGGGTGIAVGNGGSTTGVGGTGFGQYGKGANATTRLATAGAVLIDY</sequence>
<dbReference type="Pfam" id="PF21722">
    <property type="entry name" value="Gly_rich_2"/>
    <property type="match status" value="1"/>
</dbReference>
<reference evidence="2" key="2">
    <citation type="submission" date="2023-06" db="EMBL/GenBank/DDBJ databases">
        <authorList>
            <person name="Lucena T."/>
            <person name="Sun Q."/>
        </authorList>
    </citation>
    <scope>NUCLEOTIDE SEQUENCE</scope>
    <source>
        <strain evidence="2">CECT 7703</strain>
    </source>
</reference>
<organism evidence="2 3">
    <name type="scientific">Chitinimonas viridis</name>
    <dbReference type="NCBI Taxonomy" id="664880"/>
    <lineage>
        <taxon>Bacteria</taxon>
        <taxon>Pseudomonadati</taxon>
        <taxon>Pseudomonadota</taxon>
        <taxon>Betaproteobacteria</taxon>
        <taxon>Neisseriales</taxon>
        <taxon>Chitinibacteraceae</taxon>
        <taxon>Chitinimonas</taxon>
    </lineage>
</organism>
<evidence type="ECO:0000259" key="1">
    <source>
        <dbReference type="Pfam" id="PF21722"/>
    </source>
</evidence>
<dbReference type="RefSeq" id="WP_290334057.1">
    <property type="nucleotide sequence ID" value="NZ_JAUFPU010000018.1"/>
</dbReference>
<reference evidence="2" key="1">
    <citation type="journal article" date="2014" name="Int. J. Syst. Evol. Microbiol.">
        <title>Complete genome of a new Firmicutes species belonging to the dominant human colonic microbiota ('Ruminococcus bicirculans') reveals two chromosomes and a selective capacity to utilize plant glucans.</title>
        <authorList>
            <consortium name="NISC Comparative Sequencing Program"/>
            <person name="Wegmann U."/>
            <person name="Louis P."/>
            <person name="Goesmann A."/>
            <person name="Henrissat B."/>
            <person name="Duncan S.H."/>
            <person name="Flint H.J."/>
        </authorList>
    </citation>
    <scope>NUCLEOTIDE SEQUENCE</scope>
    <source>
        <strain evidence="2">CECT 7703</strain>
    </source>
</reference>
<protein>
    <recommendedName>
        <fullName evidence="1">Glycine-rich domain-containing protein</fullName>
    </recommendedName>
</protein>
<name>A0ABT8BAW5_9NEIS</name>
<dbReference type="Proteomes" id="UP001180081">
    <property type="component" value="Unassembled WGS sequence"/>
</dbReference>
<comment type="caution">
    <text evidence="2">The sequence shown here is derived from an EMBL/GenBank/DDBJ whole genome shotgun (WGS) entry which is preliminary data.</text>
</comment>
<accession>A0ABT8BAW5</accession>
<dbReference type="InterPro" id="IPR049304">
    <property type="entry name" value="Gly_rich_dom"/>
</dbReference>
<proteinExistence type="predicted"/>
<evidence type="ECO:0000313" key="3">
    <source>
        <dbReference type="Proteomes" id="UP001180081"/>
    </source>
</evidence>